<protein>
    <submittedName>
        <fullName evidence="2">Uncharacterized protein</fullName>
    </submittedName>
</protein>
<feature type="compositionally biased region" description="Basic and acidic residues" evidence="1">
    <location>
        <begin position="229"/>
        <end position="238"/>
    </location>
</feature>
<feature type="compositionally biased region" description="Basic and acidic residues" evidence="1">
    <location>
        <begin position="34"/>
        <end position="53"/>
    </location>
</feature>
<gene>
    <name evidence="2" type="ORF">GEV33_003940</name>
</gene>
<dbReference type="AlphaFoldDB" id="A0A8J6HP17"/>
<feature type="compositionally biased region" description="Basic residues" evidence="1">
    <location>
        <begin position="239"/>
        <end position="248"/>
    </location>
</feature>
<reference evidence="2" key="2">
    <citation type="submission" date="2021-08" db="EMBL/GenBank/DDBJ databases">
        <authorList>
            <person name="Eriksson T."/>
        </authorList>
    </citation>
    <scope>NUCLEOTIDE SEQUENCE</scope>
    <source>
        <strain evidence="2">Stoneville</strain>
        <tissue evidence="2">Whole head</tissue>
    </source>
</reference>
<feature type="compositionally biased region" description="Basic residues" evidence="1">
    <location>
        <begin position="127"/>
        <end position="136"/>
    </location>
</feature>
<evidence type="ECO:0000313" key="3">
    <source>
        <dbReference type="Proteomes" id="UP000719412"/>
    </source>
</evidence>
<dbReference type="EMBL" id="JABDTM020016469">
    <property type="protein sequence ID" value="KAH0818851.1"/>
    <property type="molecule type" value="Genomic_DNA"/>
</dbReference>
<dbReference type="InterPro" id="IPR036397">
    <property type="entry name" value="RNaseH_sf"/>
</dbReference>
<dbReference type="Proteomes" id="UP000719412">
    <property type="component" value="Unassembled WGS sequence"/>
</dbReference>
<feature type="region of interest" description="Disordered" evidence="1">
    <location>
        <begin position="109"/>
        <end position="184"/>
    </location>
</feature>
<dbReference type="GO" id="GO:0003676">
    <property type="term" value="F:nucleic acid binding"/>
    <property type="evidence" value="ECO:0007669"/>
    <property type="project" value="InterPro"/>
</dbReference>
<organism evidence="2 3">
    <name type="scientific">Tenebrio molitor</name>
    <name type="common">Yellow mealworm beetle</name>
    <dbReference type="NCBI Taxonomy" id="7067"/>
    <lineage>
        <taxon>Eukaryota</taxon>
        <taxon>Metazoa</taxon>
        <taxon>Ecdysozoa</taxon>
        <taxon>Arthropoda</taxon>
        <taxon>Hexapoda</taxon>
        <taxon>Insecta</taxon>
        <taxon>Pterygota</taxon>
        <taxon>Neoptera</taxon>
        <taxon>Endopterygota</taxon>
        <taxon>Coleoptera</taxon>
        <taxon>Polyphaga</taxon>
        <taxon>Cucujiformia</taxon>
        <taxon>Tenebrionidae</taxon>
        <taxon>Tenebrio</taxon>
    </lineage>
</organism>
<feature type="region of interest" description="Disordered" evidence="1">
    <location>
        <begin position="1"/>
        <end position="94"/>
    </location>
</feature>
<evidence type="ECO:0000313" key="2">
    <source>
        <dbReference type="EMBL" id="KAH0818851.1"/>
    </source>
</evidence>
<evidence type="ECO:0000256" key="1">
    <source>
        <dbReference type="SAM" id="MobiDB-lite"/>
    </source>
</evidence>
<proteinExistence type="predicted"/>
<accession>A0A8J6HP17</accession>
<comment type="caution">
    <text evidence="2">The sequence shown here is derived from an EMBL/GenBank/DDBJ whole genome shotgun (WGS) entry which is preliminary data.</text>
</comment>
<feature type="region of interest" description="Disordered" evidence="1">
    <location>
        <begin position="205"/>
        <end position="260"/>
    </location>
</feature>
<keyword evidence="3" id="KW-1185">Reference proteome</keyword>
<sequence length="452" mass="52875">MLSGKCWKLAPSSSWRQNRKQWPARNVDGGSDYRQNEQGEKGKNNIKEMKSEYDNLDFENTNFDNNTRSHKSGEQDKMQKEEHEKNFYDRENVEEYVPKKKKKKFLLSESEELNGASDNNVESKKIEKQKRSKKKHVQEQYDGQENGQEEEVQVDVPKKKKKKKSKLVCSEEENSSQSKLDNDVVNFGDDVNLINSEDNNMVHKIKKKKKHKHHDESQSEETSNIILQFEKDVSGKETKKNKKKKHKNKSELKESYQEEEAMVQLEKKKDKHKTDRLERLPGFVGRLVSTPNEDDVLINMVQDNPFTTAVDAVNSSNFPGSVWTARWRLRPSGVRNHLIQNDAPWSRVIFSRTKKSFSLSSPNGRLRVYRLWNIRYEERSVEKTERSEHFSVNMWPWTSTVHPGILLHVEYHLIADVYIRIFEDDTSVTPLLPNGDRQDNWSVQCAHGPDLT</sequence>
<name>A0A8J6HP17_TENMO</name>
<reference evidence="2" key="1">
    <citation type="journal article" date="2020" name="J Insects Food Feed">
        <title>The yellow mealworm (Tenebrio molitor) genome: a resource for the emerging insects as food and feed industry.</title>
        <authorList>
            <person name="Eriksson T."/>
            <person name="Andere A."/>
            <person name="Kelstrup H."/>
            <person name="Emery V."/>
            <person name="Picard C."/>
        </authorList>
    </citation>
    <scope>NUCLEOTIDE SEQUENCE</scope>
    <source>
        <strain evidence="2">Stoneville</strain>
        <tissue evidence="2">Whole head</tissue>
    </source>
</reference>
<dbReference type="Gene3D" id="3.30.420.10">
    <property type="entry name" value="Ribonuclease H-like superfamily/Ribonuclease H"/>
    <property type="match status" value="1"/>
</dbReference>
<feature type="compositionally biased region" description="Basic and acidic residues" evidence="1">
    <location>
        <begin position="71"/>
        <end position="94"/>
    </location>
</feature>